<dbReference type="Proteomes" id="UP000234329">
    <property type="component" value="Unassembled WGS sequence"/>
</dbReference>
<proteinExistence type="predicted"/>
<comment type="caution">
    <text evidence="1">The sequence shown here is derived from an EMBL/GenBank/DDBJ whole genome shotgun (WGS) entry which is preliminary data.</text>
</comment>
<organism evidence="1 2">
    <name type="scientific">Acidithiobacillus marinus</name>
    <dbReference type="NCBI Taxonomy" id="187490"/>
    <lineage>
        <taxon>Bacteria</taxon>
        <taxon>Pseudomonadati</taxon>
        <taxon>Pseudomonadota</taxon>
        <taxon>Acidithiobacillia</taxon>
        <taxon>Acidithiobacillales</taxon>
        <taxon>Acidithiobacillaceae</taxon>
        <taxon>Acidithiobacillus</taxon>
    </lineage>
</organism>
<name>A0A2I1DIG2_9PROT</name>
<sequence>MSPEKKRGNIEKKTQIIEKIVDLLKKHGRCTISELSLYSDFTNMEISRSLYNNRKNANGLNIRSSGRGQAKQYFLSQEDNAPKTPAVYVRKLRNTEDFQIVIRVQAEDLPRVLAEINSMIKSCSTT</sequence>
<evidence type="ECO:0000313" key="2">
    <source>
        <dbReference type="Proteomes" id="UP000234329"/>
    </source>
</evidence>
<gene>
    <name evidence="1" type="ORF">B1757_13740</name>
</gene>
<keyword evidence="2" id="KW-1185">Reference proteome</keyword>
<reference evidence="1 2" key="1">
    <citation type="submission" date="2017-03" db="EMBL/GenBank/DDBJ databases">
        <title>Draft genime sequence of the acidophilic sulfur-oxidizing bacterium Acidithiobacillus sp. SH, isolated from seawater.</title>
        <authorList>
            <person name="Sharmin S."/>
            <person name="Tokuhisa M."/>
            <person name="Kanao T."/>
            <person name="Kamimura K."/>
        </authorList>
    </citation>
    <scope>NUCLEOTIDE SEQUENCE [LARGE SCALE GENOMIC DNA]</scope>
    <source>
        <strain evidence="1 2">SH</strain>
    </source>
</reference>
<dbReference type="InParanoid" id="A0A2I1DIG2"/>
<accession>A0A2I1DIG2</accession>
<protein>
    <submittedName>
        <fullName evidence="1">Uncharacterized protein</fullName>
    </submittedName>
</protein>
<evidence type="ECO:0000313" key="1">
    <source>
        <dbReference type="EMBL" id="PKY09660.1"/>
    </source>
</evidence>
<dbReference type="EMBL" id="MXAV01000053">
    <property type="protein sequence ID" value="PKY09660.1"/>
    <property type="molecule type" value="Genomic_DNA"/>
</dbReference>
<dbReference type="RefSeq" id="WP_101538870.1">
    <property type="nucleotide sequence ID" value="NZ_MXAV01000053.1"/>
</dbReference>
<dbReference type="AlphaFoldDB" id="A0A2I1DIG2"/>